<dbReference type="Gene3D" id="3.30.470.20">
    <property type="entry name" value="ATP-grasp fold, B domain"/>
    <property type="match status" value="1"/>
</dbReference>
<evidence type="ECO:0000256" key="6">
    <source>
        <dbReference type="ARBA" id="ARBA00022490"/>
    </source>
</evidence>
<comment type="similarity">
    <text evidence="4">Belongs to the D-alanine--D-alanine ligase family.</text>
</comment>
<evidence type="ECO:0000256" key="9">
    <source>
        <dbReference type="ARBA" id="ARBA00022840"/>
    </source>
</evidence>
<dbReference type="Proteomes" id="UP000320390">
    <property type="component" value="Chromosome"/>
</dbReference>
<dbReference type="InterPro" id="IPR013815">
    <property type="entry name" value="ATP_grasp_subdomain_1"/>
</dbReference>
<comment type="cofactor">
    <cofactor evidence="2">
        <name>Mg(2+)</name>
        <dbReference type="ChEBI" id="CHEBI:18420"/>
    </cofactor>
</comment>
<evidence type="ECO:0000259" key="14">
    <source>
        <dbReference type="PROSITE" id="PS50975"/>
    </source>
</evidence>
<dbReference type="PANTHER" id="PTHR23132:SF23">
    <property type="entry name" value="D-ALANINE--D-ALANINE LIGASE B"/>
    <property type="match status" value="1"/>
</dbReference>
<dbReference type="GO" id="GO:0008716">
    <property type="term" value="F:D-alanine-D-alanine ligase activity"/>
    <property type="evidence" value="ECO:0007669"/>
    <property type="project" value="UniProtKB-EC"/>
</dbReference>
<comment type="catalytic activity">
    <reaction evidence="12">
        <text>2 D-alanine + ATP = D-alanyl-D-alanine + ADP + phosphate + H(+)</text>
        <dbReference type="Rhea" id="RHEA:11224"/>
        <dbReference type="ChEBI" id="CHEBI:15378"/>
        <dbReference type="ChEBI" id="CHEBI:30616"/>
        <dbReference type="ChEBI" id="CHEBI:43474"/>
        <dbReference type="ChEBI" id="CHEBI:57416"/>
        <dbReference type="ChEBI" id="CHEBI:57822"/>
        <dbReference type="ChEBI" id="CHEBI:456216"/>
        <dbReference type="EC" id="6.3.2.4"/>
    </reaction>
</comment>
<dbReference type="SUPFAM" id="SSF56059">
    <property type="entry name" value="Glutathione synthetase ATP-binding domain-like"/>
    <property type="match status" value="1"/>
</dbReference>
<keyword evidence="16" id="KW-1185">Reference proteome</keyword>
<dbReference type="Gene3D" id="3.30.1490.20">
    <property type="entry name" value="ATP-grasp fold, A domain"/>
    <property type="match status" value="1"/>
</dbReference>
<dbReference type="PROSITE" id="PS50975">
    <property type="entry name" value="ATP_GRASP"/>
    <property type="match status" value="1"/>
</dbReference>
<evidence type="ECO:0000256" key="10">
    <source>
        <dbReference type="ARBA" id="ARBA00022960"/>
    </source>
</evidence>
<dbReference type="GO" id="GO:0005524">
    <property type="term" value="F:ATP binding"/>
    <property type="evidence" value="ECO:0007669"/>
    <property type="project" value="UniProtKB-UniRule"/>
</dbReference>
<dbReference type="EMBL" id="CP036434">
    <property type="protein sequence ID" value="QDV08338.1"/>
    <property type="molecule type" value="Genomic_DNA"/>
</dbReference>
<protein>
    <recommendedName>
        <fullName evidence="5">D-alanine--D-alanine ligase</fullName>
        <ecNumber evidence="5">6.3.2.4</ecNumber>
    </recommendedName>
</protein>
<gene>
    <name evidence="15" type="ORF">Poly30_38760</name>
</gene>
<evidence type="ECO:0000256" key="3">
    <source>
        <dbReference type="ARBA" id="ARBA00004496"/>
    </source>
</evidence>
<evidence type="ECO:0000256" key="13">
    <source>
        <dbReference type="PROSITE-ProRule" id="PRU00409"/>
    </source>
</evidence>
<organism evidence="15 16">
    <name type="scientific">Saltatorellus ferox</name>
    <dbReference type="NCBI Taxonomy" id="2528018"/>
    <lineage>
        <taxon>Bacteria</taxon>
        <taxon>Pseudomonadati</taxon>
        <taxon>Planctomycetota</taxon>
        <taxon>Planctomycetia</taxon>
        <taxon>Planctomycetia incertae sedis</taxon>
        <taxon>Saltatorellus</taxon>
    </lineage>
</organism>
<evidence type="ECO:0000256" key="8">
    <source>
        <dbReference type="ARBA" id="ARBA00022741"/>
    </source>
</evidence>
<evidence type="ECO:0000256" key="12">
    <source>
        <dbReference type="ARBA" id="ARBA00047614"/>
    </source>
</evidence>
<dbReference type="GO" id="GO:0046872">
    <property type="term" value="F:metal ion binding"/>
    <property type="evidence" value="ECO:0007669"/>
    <property type="project" value="InterPro"/>
</dbReference>
<evidence type="ECO:0000256" key="1">
    <source>
        <dbReference type="ARBA" id="ARBA00001936"/>
    </source>
</evidence>
<keyword evidence="6" id="KW-0963">Cytoplasm</keyword>
<dbReference type="Gene3D" id="3.40.50.20">
    <property type="match status" value="1"/>
</dbReference>
<dbReference type="GO" id="GO:0009252">
    <property type="term" value="P:peptidoglycan biosynthetic process"/>
    <property type="evidence" value="ECO:0007669"/>
    <property type="project" value="UniProtKB-KW"/>
</dbReference>
<evidence type="ECO:0000256" key="2">
    <source>
        <dbReference type="ARBA" id="ARBA00001946"/>
    </source>
</evidence>
<reference evidence="15 16" key="1">
    <citation type="submission" date="2019-02" db="EMBL/GenBank/DDBJ databases">
        <title>Deep-cultivation of Planctomycetes and their phenomic and genomic characterization uncovers novel biology.</title>
        <authorList>
            <person name="Wiegand S."/>
            <person name="Jogler M."/>
            <person name="Boedeker C."/>
            <person name="Pinto D."/>
            <person name="Vollmers J."/>
            <person name="Rivas-Marin E."/>
            <person name="Kohn T."/>
            <person name="Peeters S.H."/>
            <person name="Heuer A."/>
            <person name="Rast P."/>
            <person name="Oberbeckmann S."/>
            <person name="Bunk B."/>
            <person name="Jeske O."/>
            <person name="Meyerdierks A."/>
            <person name="Storesund J.E."/>
            <person name="Kallscheuer N."/>
            <person name="Luecker S."/>
            <person name="Lage O.M."/>
            <person name="Pohl T."/>
            <person name="Merkel B.J."/>
            <person name="Hornburger P."/>
            <person name="Mueller R.-W."/>
            <person name="Bruemmer F."/>
            <person name="Labrenz M."/>
            <person name="Spormann A.M."/>
            <person name="Op den Camp H."/>
            <person name="Overmann J."/>
            <person name="Amann R."/>
            <person name="Jetten M.S.M."/>
            <person name="Mascher T."/>
            <person name="Medema M.H."/>
            <person name="Devos D.P."/>
            <person name="Kaster A.-K."/>
            <person name="Ovreas L."/>
            <person name="Rohde M."/>
            <person name="Galperin M.Y."/>
            <person name="Jogler C."/>
        </authorList>
    </citation>
    <scope>NUCLEOTIDE SEQUENCE [LARGE SCALE GENOMIC DNA]</scope>
    <source>
        <strain evidence="15 16">Poly30</strain>
    </source>
</reference>
<dbReference type="InterPro" id="IPR011761">
    <property type="entry name" value="ATP-grasp"/>
</dbReference>
<keyword evidence="10" id="KW-0133">Cell shape</keyword>
<dbReference type="InterPro" id="IPR000291">
    <property type="entry name" value="D-Ala_lig_Van_CS"/>
</dbReference>
<dbReference type="OrthoDB" id="9813261at2"/>
<sequence length="332" mass="36172">MNIGLTYDLRDDHRAEGLTEYQVAEFDRIETIDRLDAALRAHGHVVDRIGHAKSLVQRLASGDRWDLVFNIAEGRFGYGREALVPALLEAYEIPVTFSDSLVSAVTLHKATTKRVLRDSGIATTDFALISELTELEQVTMPYPVFAKPVAEGSSKGVGLTSRASNAEELATIVGDLLERFHQPVLVEPYLSGREFTVGILGTDREARAIGALEVCLRASAEPGIYTYANKEDCETHVDYVLKSDSLAQEACRVALDAWRAIGARDGGRVDLRADGKGTLHVIEVNPLPGMHPEHSDLPILATQAGISFVELVGAVLESAARRIVLEPERCTS</sequence>
<keyword evidence="7 15" id="KW-0436">Ligase</keyword>
<accession>A0A518EW83</accession>
<dbReference type="RefSeq" id="WP_145200812.1">
    <property type="nucleotide sequence ID" value="NZ_CP036434.1"/>
</dbReference>
<evidence type="ECO:0000313" key="16">
    <source>
        <dbReference type="Proteomes" id="UP000320390"/>
    </source>
</evidence>
<keyword evidence="11" id="KW-0573">Peptidoglycan synthesis</keyword>
<evidence type="ECO:0000256" key="7">
    <source>
        <dbReference type="ARBA" id="ARBA00022598"/>
    </source>
</evidence>
<comment type="cofactor">
    <cofactor evidence="1">
        <name>Mn(2+)</name>
        <dbReference type="ChEBI" id="CHEBI:29035"/>
    </cofactor>
</comment>
<comment type="subcellular location">
    <subcellularLocation>
        <location evidence="3">Cytoplasm</location>
    </subcellularLocation>
</comment>
<evidence type="ECO:0000256" key="11">
    <source>
        <dbReference type="ARBA" id="ARBA00022984"/>
    </source>
</evidence>
<name>A0A518EW83_9BACT</name>
<dbReference type="EC" id="6.3.2.4" evidence="5"/>
<dbReference type="GO" id="GO:0005737">
    <property type="term" value="C:cytoplasm"/>
    <property type="evidence" value="ECO:0007669"/>
    <property type="project" value="UniProtKB-SubCell"/>
</dbReference>
<evidence type="ECO:0000256" key="4">
    <source>
        <dbReference type="ARBA" id="ARBA00010871"/>
    </source>
</evidence>
<dbReference type="PANTHER" id="PTHR23132">
    <property type="entry name" value="D-ALANINE--D-ALANINE LIGASE"/>
    <property type="match status" value="1"/>
</dbReference>
<dbReference type="PROSITE" id="PS00844">
    <property type="entry name" value="DALA_DALA_LIGASE_2"/>
    <property type="match status" value="1"/>
</dbReference>
<keyword evidence="9 13" id="KW-0067">ATP-binding</keyword>
<dbReference type="Pfam" id="PF07478">
    <property type="entry name" value="Dala_Dala_lig_C"/>
    <property type="match status" value="1"/>
</dbReference>
<dbReference type="AlphaFoldDB" id="A0A518EW83"/>
<feature type="domain" description="ATP-grasp" evidence="14">
    <location>
        <begin position="113"/>
        <end position="317"/>
    </location>
</feature>
<evidence type="ECO:0000256" key="5">
    <source>
        <dbReference type="ARBA" id="ARBA00012216"/>
    </source>
</evidence>
<dbReference type="InterPro" id="IPR011095">
    <property type="entry name" value="Dala_Dala_lig_C"/>
</dbReference>
<evidence type="ECO:0000313" key="15">
    <source>
        <dbReference type="EMBL" id="QDV08338.1"/>
    </source>
</evidence>
<dbReference type="GO" id="GO:0008360">
    <property type="term" value="P:regulation of cell shape"/>
    <property type="evidence" value="ECO:0007669"/>
    <property type="project" value="UniProtKB-KW"/>
</dbReference>
<proteinExistence type="inferred from homology"/>
<keyword evidence="8 13" id="KW-0547">Nucleotide-binding</keyword>